<sequence>MARFKCGEVIKLVPMGFNRQSSEQKWPERVKRNERIATKPRRLKLEPMRTHPWSHAYASWPWAARLFGRTDTYAVRSLRHGFTTVITGKSALGPGDNEFLKSSFSPGYWIADSNAKLHHHTCHRLRVHSSNADLLESIVGSVPHNWYAKDTRRFLLGDSSSDLGHSGDYRDA</sequence>
<proteinExistence type="predicted"/>
<name>A0ABU6RM50_9FABA</name>
<organism evidence="1 2">
    <name type="scientific">Stylosanthes scabra</name>
    <dbReference type="NCBI Taxonomy" id="79078"/>
    <lineage>
        <taxon>Eukaryota</taxon>
        <taxon>Viridiplantae</taxon>
        <taxon>Streptophyta</taxon>
        <taxon>Embryophyta</taxon>
        <taxon>Tracheophyta</taxon>
        <taxon>Spermatophyta</taxon>
        <taxon>Magnoliopsida</taxon>
        <taxon>eudicotyledons</taxon>
        <taxon>Gunneridae</taxon>
        <taxon>Pentapetalae</taxon>
        <taxon>rosids</taxon>
        <taxon>fabids</taxon>
        <taxon>Fabales</taxon>
        <taxon>Fabaceae</taxon>
        <taxon>Papilionoideae</taxon>
        <taxon>50 kb inversion clade</taxon>
        <taxon>dalbergioids sensu lato</taxon>
        <taxon>Dalbergieae</taxon>
        <taxon>Pterocarpus clade</taxon>
        <taxon>Stylosanthes</taxon>
    </lineage>
</organism>
<dbReference type="EMBL" id="JASCZI010030864">
    <property type="protein sequence ID" value="MED6125117.1"/>
    <property type="molecule type" value="Genomic_DNA"/>
</dbReference>
<protein>
    <submittedName>
        <fullName evidence="1">Uncharacterized protein</fullName>
    </submittedName>
</protein>
<gene>
    <name evidence="1" type="ORF">PIB30_065601</name>
</gene>
<keyword evidence="2" id="KW-1185">Reference proteome</keyword>
<reference evidence="1 2" key="1">
    <citation type="journal article" date="2023" name="Plants (Basel)">
        <title>Bridging the Gap: Combining Genomics and Transcriptomics Approaches to Understand Stylosanthes scabra, an Orphan Legume from the Brazilian Caatinga.</title>
        <authorList>
            <person name="Ferreira-Neto J.R.C."/>
            <person name="da Silva M.D."/>
            <person name="Binneck E."/>
            <person name="de Melo N.F."/>
            <person name="da Silva R.H."/>
            <person name="de Melo A.L.T.M."/>
            <person name="Pandolfi V."/>
            <person name="Bustamante F.O."/>
            <person name="Brasileiro-Vidal A.C."/>
            <person name="Benko-Iseppon A.M."/>
        </authorList>
    </citation>
    <scope>NUCLEOTIDE SEQUENCE [LARGE SCALE GENOMIC DNA]</scope>
    <source>
        <tissue evidence="1">Leaves</tissue>
    </source>
</reference>
<accession>A0ABU6RM50</accession>
<comment type="caution">
    <text evidence="1">The sequence shown here is derived from an EMBL/GenBank/DDBJ whole genome shotgun (WGS) entry which is preliminary data.</text>
</comment>
<evidence type="ECO:0000313" key="2">
    <source>
        <dbReference type="Proteomes" id="UP001341840"/>
    </source>
</evidence>
<evidence type="ECO:0000313" key="1">
    <source>
        <dbReference type="EMBL" id="MED6125117.1"/>
    </source>
</evidence>
<dbReference type="Proteomes" id="UP001341840">
    <property type="component" value="Unassembled WGS sequence"/>
</dbReference>